<dbReference type="EMBL" id="JAURVH010001520">
    <property type="protein sequence ID" value="KAK5924900.1"/>
    <property type="molecule type" value="Genomic_DNA"/>
</dbReference>
<keyword evidence="3" id="KW-1185">Reference proteome</keyword>
<reference evidence="2 3" key="1">
    <citation type="journal article" date="2023" name="Mol. Biol. Evol.">
        <title>Genomics of Secondarily Temperate Adaptation in the Only Non-Antarctic Icefish.</title>
        <authorList>
            <person name="Rivera-Colon A.G."/>
            <person name="Rayamajhi N."/>
            <person name="Minhas B.F."/>
            <person name="Madrigal G."/>
            <person name="Bilyk K.T."/>
            <person name="Yoon V."/>
            <person name="Hune M."/>
            <person name="Gregory S."/>
            <person name="Cheng C.H.C."/>
            <person name="Catchen J.M."/>
        </authorList>
    </citation>
    <scope>NUCLEOTIDE SEQUENCE [LARGE SCALE GENOMIC DNA]</scope>
    <source>
        <tissue evidence="2">White muscle</tissue>
    </source>
</reference>
<feature type="region of interest" description="Disordered" evidence="1">
    <location>
        <begin position="1"/>
        <end position="52"/>
    </location>
</feature>
<sequence>MHREMGLRIPALSPSQEGTDASRSHTAKPSTLPPSHPVGDSCSANRPRDATLPCHRGRTARILYLFWWEGKLLMICL</sequence>
<name>A0AAN8DS28_CHAGU</name>
<dbReference type="Proteomes" id="UP001331515">
    <property type="component" value="Unassembled WGS sequence"/>
</dbReference>
<dbReference type="AlphaFoldDB" id="A0AAN8DS28"/>
<evidence type="ECO:0000313" key="2">
    <source>
        <dbReference type="EMBL" id="KAK5924900.1"/>
    </source>
</evidence>
<accession>A0AAN8DS28</accession>
<evidence type="ECO:0000256" key="1">
    <source>
        <dbReference type="SAM" id="MobiDB-lite"/>
    </source>
</evidence>
<organism evidence="2 3">
    <name type="scientific">Champsocephalus gunnari</name>
    <name type="common">Mackerel icefish</name>
    <dbReference type="NCBI Taxonomy" id="52237"/>
    <lineage>
        <taxon>Eukaryota</taxon>
        <taxon>Metazoa</taxon>
        <taxon>Chordata</taxon>
        <taxon>Craniata</taxon>
        <taxon>Vertebrata</taxon>
        <taxon>Euteleostomi</taxon>
        <taxon>Actinopterygii</taxon>
        <taxon>Neopterygii</taxon>
        <taxon>Teleostei</taxon>
        <taxon>Neoteleostei</taxon>
        <taxon>Acanthomorphata</taxon>
        <taxon>Eupercaria</taxon>
        <taxon>Perciformes</taxon>
        <taxon>Notothenioidei</taxon>
        <taxon>Channichthyidae</taxon>
        <taxon>Champsocephalus</taxon>
    </lineage>
</organism>
<gene>
    <name evidence="2" type="ORF">CgunFtcFv8_017474</name>
</gene>
<comment type="caution">
    <text evidence="2">The sequence shown here is derived from an EMBL/GenBank/DDBJ whole genome shotgun (WGS) entry which is preliminary data.</text>
</comment>
<evidence type="ECO:0000313" key="3">
    <source>
        <dbReference type="Proteomes" id="UP001331515"/>
    </source>
</evidence>
<proteinExistence type="predicted"/>
<protein>
    <submittedName>
        <fullName evidence="2">Uncharacterized protein</fullName>
    </submittedName>
</protein>